<evidence type="ECO:0000313" key="3">
    <source>
        <dbReference type="EMBL" id="CAG7818500.1"/>
    </source>
</evidence>
<evidence type="ECO:0000256" key="2">
    <source>
        <dbReference type="SAM" id="Phobius"/>
    </source>
</evidence>
<dbReference type="EMBL" id="CAJVCH010422205">
    <property type="protein sequence ID" value="CAG7818500.1"/>
    <property type="molecule type" value="Genomic_DNA"/>
</dbReference>
<feature type="compositionally biased region" description="Gly residues" evidence="1">
    <location>
        <begin position="155"/>
        <end position="168"/>
    </location>
</feature>
<feature type="compositionally biased region" description="Acidic residues" evidence="1">
    <location>
        <begin position="103"/>
        <end position="134"/>
    </location>
</feature>
<dbReference type="AlphaFoldDB" id="A0A8J2PKS9"/>
<feature type="region of interest" description="Disordered" evidence="1">
    <location>
        <begin position="1"/>
        <end position="172"/>
    </location>
</feature>
<reference evidence="3" key="1">
    <citation type="submission" date="2021-06" db="EMBL/GenBank/DDBJ databases">
        <authorList>
            <person name="Hodson N. C."/>
            <person name="Mongue J. A."/>
            <person name="Jaron S. K."/>
        </authorList>
    </citation>
    <scope>NUCLEOTIDE SEQUENCE</scope>
</reference>
<sequence length="270" mass="28988">AGEQKSFSSHPVENFYQPSPVYEPVTPKATPVPYEGNPLFRHQFPGGGGISKNETSIAYRNEGAQMLPLANNSTTSQSLTKDPYAFEIPASPDGMKSENGEEGKEEIEGETSKESDEESSDESDEEEESGEEGSEGSKGADESGKEEEETSSEAGGAGGGGAGGGPGGTPDTKVGAQNFINLIGTDFQPGRLVNIFFGLVLLMFMMIAQGYMMWVFGIAFLPGTRSLNDWEFNPEALDRALDILNGALDLWQDKRDDIEKIISFATNFGE</sequence>
<feature type="non-terminal residue" evidence="3">
    <location>
        <position position="1"/>
    </location>
</feature>
<keyword evidence="2" id="KW-0472">Membrane</keyword>
<comment type="caution">
    <text evidence="3">The sequence shown here is derived from an EMBL/GenBank/DDBJ whole genome shotgun (WGS) entry which is preliminary data.</text>
</comment>
<feature type="compositionally biased region" description="Polar residues" evidence="1">
    <location>
        <begin position="1"/>
        <end position="11"/>
    </location>
</feature>
<feature type="compositionally biased region" description="Polar residues" evidence="1">
    <location>
        <begin position="70"/>
        <end position="80"/>
    </location>
</feature>
<dbReference type="Proteomes" id="UP000708208">
    <property type="component" value="Unassembled WGS sequence"/>
</dbReference>
<proteinExistence type="predicted"/>
<feature type="transmembrane region" description="Helical" evidence="2">
    <location>
        <begin position="195"/>
        <end position="221"/>
    </location>
</feature>
<keyword evidence="2" id="KW-1133">Transmembrane helix</keyword>
<protein>
    <submittedName>
        <fullName evidence="3">Uncharacterized protein</fullName>
    </submittedName>
</protein>
<gene>
    <name evidence="3" type="ORF">AFUS01_LOCUS29001</name>
</gene>
<keyword evidence="4" id="KW-1185">Reference proteome</keyword>
<keyword evidence="2" id="KW-0812">Transmembrane</keyword>
<evidence type="ECO:0000313" key="4">
    <source>
        <dbReference type="Proteomes" id="UP000708208"/>
    </source>
</evidence>
<name>A0A8J2PKS9_9HEXA</name>
<accession>A0A8J2PKS9</accession>
<organism evidence="3 4">
    <name type="scientific">Allacma fusca</name>
    <dbReference type="NCBI Taxonomy" id="39272"/>
    <lineage>
        <taxon>Eukaryota</taxon>
        <taxon>Metazoa</taxon>
        <taxon>Ecdysozoa</taxon>
        <taxon>Arthropoda</taxon>
        <taxon>Hexapoda</taxon>
        <taxon>Collembola</taxon>
        <taxon>Symphypleona</taxon>
        <taxon>Sminthuridae</taxon>
        <taxon>Allacma</taxon>
    </lineage>
</organism>
<evidence type="ECO:0000256" key="1">
    <source>
        <dbReference type="SAM" id="MobiDB-lite"/>
    </source>
</evidence>